<dbReference type="Gene3D" id="3.40.109.10">
    <property type="entry name" value="NADH Oxidase"/>
    <property type="match status" value="1"/>
</dbReference>
<dbReference type="SUPFAM" id="SSF55469">
    <property type="entry name" value="FMN-dependent nitroreductase-like"/>
    <property type="match status" value="2"/>
</dbReference>
<reference evidence="2 3" key="1">
    <citation type="journal article" date="2020" name="mSystems">
        <title>Defining Genomic and Predicted Metabolic Features of the Acetobacterium Genus.</title>
        <authorList>
            <person name="Ross D.E."/>
            <person name="Marshall C.W."/>
            <person name="Gulliver D."/>
            <person name="May H.D."/>
            <person name="Norman R.S."/>
        </authorList>
    </citation>
    <scope>NUCLEOTIDE SEQUENCE [LARGE SCALE GENOMIC DNA]</scope>
    <source>
        <strain evidence="2 3">DSM 4132</strain>
    </source>
</reference>
<evidence type="ECO:0000259" key="1">
    <source>
        <dbReference type="Pfam" id="PF14512"/>
    </source>
</evidence>
<organism evidence="2 3">
    <name type="scientific">Acetobacterium malicum</name>
    <dbReference type="NCBI Taxonomy" id="52692"/>
    <lineage>
        <taxon>Bacteria</taxon>
        <taxon>Bacillati</taxon>
        <taxon>Bacillota</taxon>
        <taxon>Clostridia</taxon>
        <taxon>Eubacteriales</taxon>
        <taxon>Eubacteriaceae</taxon>
        <taxon>Acetobacterium</taxon>
    </lineage>
</organism>
<dbReference type="Gene3D" id="3.40.109.30">
    <property type="entry name" value="putative nitroreductase (tm1586), domain 2"/>
    <property type="match status" value="1"/>
</dbReference>
<evidence type="ECO:0000313" key="2">
    <source>
        <dbReference type="EMBL" id="MBC3900682.1"/>
    </source>
</evidence>
<dbReference type="InterPro" id="IPR000415">
    <property type="entry name" value="Nitroreductase-like"/>
</dbReference>
<proteinExistence type="predicted"/>
<accession>A0ABR6Z0P7</accession>
<dbReference type="EMBL" id="WJBE01000014">
    <property type="protein sequence ID" value="MBC3900682.1"/>
    <property type="molecule type" value="Genomic_DNA"/>
</dbReference>
<comment type="caution">
    <text evidence="2">The sequence shown here is derived from an EMBL/GenBank/DDBJ whole genome shotgun (WGS) entry which is preliminary data.</text>
</comment>
<evidence type="ECO:0000313" key="3">
    <source>
        <dbReference type="Proteomes" id="UP000622405"/>
    </source>
</evidence>
<dbReference type="Pfam" id="PF14512">
    <property type="entry name" value="TM1586_NiRdase"/>
    <property type="match status" value="2"/>
</dbReference>
<dbReference type="Proteomes" id="UP000622405">
    <property type="component" value="Unassembled WGS sequence"/>
</dbReference>
<sequence length="304" mass="34596">MFFPSLKGWAGVKRPGIMEVPQMSITFSIKSTIDARRSARSYQMKPVDQDVMDAIKNFARAMPIPFDHHIAIRFFHADPTKVLYPFMKSPPDNIAFVAETDSISISKAGFVGELLILYAQSKNLSTCWYGHYKLAELERLMPHLQTPDQLKEANKGFGYSRGETTGVRAICITPLGYYEDSGLRLMDRITEKTISHKRKEIIELLENQDDFCHLSDDILYTLDLGRKAPSAGNSQMWRFGFEDSFNTITVAMPPGYQHFKWEHPNVDIGICACHIWLGLLDRGWQPTVKVSEDAGRAIWKISIE</sequence>
<dbReference type="InterPro" id="IPR029478">
    <property type="entry name" value="TM1586_NiRdase"/>
</dbReference>
<keyword evidence="3" id="KW-1185">Reference proteome</keyword>
<feature type="domain" description="Putative nitroreductase TM1586" evidence="1">
    <location>
        <begin position="166"/>
        <end position="278"/>
    </location>
</feature>
<protein>
    <recommendedName>
        <fullName evidence="1">Putative nitroreductase TM1586 domain-containing protein</fullName>
    </recommendedName>
</protein>
<name>A0ABR6Z0P7_9FIRM</name>
<feature type="domain" description="Putative nitroreductase TM1586" evidence="1">
    <location>
        <begin position="29"/>
        <end position="131"/>
    </location>
</feature>
<gene>
    <name evidence="2" type="ORF">GH811_13755</name>
</gene>